<dbReference type="InterPro" id="IPR016181">
    <property type="entry name" value="Acyl_CoA_acyltransferase"/>
</dbReference>
<dbReference type="InterPro" id="IPR000182">
    <property type="entry name" value="GNAT_dom"/>
</dbReference>
<organism evidence="4 5">
    <name type="scientific">Georgenia wutianyii</name>
    <dbReference type="NCBI Taxonomy" id="2585135"/>
    <lineage>
        <taxon>Bacteria</taxon>
        <taxon>Bacillati</taxon>
        <taxon>Actinomycetota</taxon>
        <taxon>Actinomycetes</taxon>
        <taxon>Micrococcales</taxon>
        <taxon>Bogoriellaceae</taxon>
        <taxon>Georgenia</taxon>
    </lineage>
</organism>
<evidence type="ECO:0000259" key="3">
    <source>
        <dbReference type="PROSITE" id="PS51186"/>
    </source>
</evidence>
<proteinExistence type="predicted"/>
<dbReference type="Gene3D" id="3.40.630.30">
    <property type="match status" value="1"/>
</dbReference>
<keyword evidence="5" id="KW-1185">Reference proteome</keyword>
<dbReference type="Pfam" id="PF00583">
    <property type="entry name" value="Acetyltransf_1"/>
    <property type="match status" value="1"/>
</dbReference>
<evidence type="ECO:0000256" key="1">
    <source>
        <dbReference type="ARBA" id="ARBA00022679"/>
    </source>
</evidence>
<evidence type="ECO:0000313" key="4">
    <source>
        <dbReference type="EMBL" id="QDB79957.1"/>
    </source>
</evidence>
<dbReference type="RefSeq" id="WP_139071412.1">
    <property type="nucleotide sequence ID" value="NZ_CP040899.1"/>
</dbReference>
<name>A0ABX5VN88_9MICO</name>
<feature type="domain" description="N-acetyltransferase" evidence="3">
    <location>
        <begin position="1"/>
        <end position="151"/>
    </location>
</feature>
<evidence type="ECO:0000313" key="5">
    <source>
        <dbReference type="Proteomes" id="UP000313948"/>
    </source>
</evidence>
<reference evidence="4 5" key="1">
    <citation type="submission" date="2019-05" db="EMBL/GenBank/DDBJ databases">
        <title>Georgenia *** sp. nov., and Georgenia *** sp. nov., isolated from the intestinal contents of plateau pika (Ochotona curzoniae) in the Qinghai-Tibet plateau of China.</title>
        <authorList>
            <person name="Tian Z."/>
        </authorList>
    </citation>
    <scope>NUCLEOTIDE SEQUENCE [LARGE SCALE GENOMIC DNA]</scope>
    <source>
        <strain evidence="4 5">Z294</strain>
    </source>
</reference>
<dbReference type="CDD" id="cd04301">
    <property type="entry name" value="NAT_SF"/>
    <property type="match status" value="1"/>
</dbReference>
<keyword evidence="2" id="KW-0012">Acyltransferase</keyword>
<protein>
    <submittedName>
        <fullName evidence="4">GNAT family N-acetyltransferase</fullName>
    </submittedName>
</protein>
<dbReference type="PANTHER" id="PTHR43877">
    <property type="entry name" value="AMINOALKYLPHOSPHONATE N-ACETYLTRANSFERASE-RELATED-RELATED"/>
    <property type="match status" value="1"/>
</dbReference>
<evidence type="ECO:0000256" key="2">
    <source>
        <dbReference type="ARBA" id="ARBA00023315"/>
    </source>
</evidence>
<dbReference type="Proteomes" id="UP000313948">
    <property type="component" value="Chromosome"/>
</dbReference>
<gene>
    <name evidence="4" type="ORF">FE251_11655</name>
</gene>
<sequence>MEVRWAGVSDAAVVARLLHDFNTEFDTPSPGVDVLAARLTELLPAGRTTALLAGDPAVAVALLTSRPNVWYDGPVLLLDELYVVPDRRGQGIGSTVLDRLLADATAAGVALVEINVDEADVDAQRFYERHGFRGGDVAPDERAFYYSRELRPPLGPDGA</sequence>
<dbReference type="SUPFAM" id="SSF55729">
    <property type="entry name" value="Acyl-CoA N-acyltransferases (Nat)"/>
    <property type="match status" value="1"/>
</dbReference>
<dbReference type="InterPro" id="IPR050832">
    <property type="entry name" value="Bact_Acetyltransf"/>
</dbReference>
<keyword evidence="1" id="KW-0808">Transferase</keyword>
<dbReference type="EMBL" id="CP040899">
    <property type="protein sequence ID" value="QDB79957.1"/>
    <property type="molecule type" value="Genomic_DNA"/>
</dbReference>
<dbReference type="PROSITE" id="PS51186">
    <property type="entry name" value="GNAT"/>
    <property type="match status" value="1"/>
</dbReference>
<accession>A0ABX5VN88</accession>